<organism evidence="2 3">
    <name type="scientific">Taxus chinensis</name>
    <name type="common">Chinese yew</name>
    <name type="synonym">Taxus wallichiana var. chinensis</name>
    <dbReference type="NCBI Taxonomy" id="29808"/>
    <lineage>
        <taxon>Eukaryota</taxon>
        <taxon>Viridiplantae</taxon>
        <taxon>Streptophyta</taxon>
        <taxon>Embryophyta</taxon>
        <taxon>Tracheophyta</taxon>
        <taxon>Spermatophyta</taxon>
        <taxon>Pinopsida</taxon>
        <taxon>Pinidae</taxon>
        <taxon>Conifers II</taxon>
        <taxon>Cupressales</taxon>
        <taxon>Taxaceae</taxon>
        <taxon>Taxus</taxon>
    </lineage>
</organism>
<comment type="caution">
    <text evidence="2">The sequence shown here is derived from an EMBL/GenBank/DDBJ whole genome shotgun (WGS) entry which is preliminary data.</text>
</comment>
<evidence type="ECO:0000313" key="2">
    <source>
        <dbReference type="EMBL" id="KAH9289402.1"/>
    </source>
</evidence>
<evidence type="ECO:0000256" key="1">
    <source>
        <dbReference type="SAM" id="MobiDB-lite"/>
    </source>
</evidence>
<sequence>MDCEGRTERNSIDWGQREGHPDRNSHRGGSVSCQNILEANMLYYYKYGGY</sequence>
<name>A0AA38C3Q2_TAXCH</name>
<dbReference type="Proteomes" id="UP000824469">
    <property type="component" value="Unassembled WGS sequence"/>
</dbReference>
<gene>
    <name evidence="2" type="ORF">KI387_033519</name>
</gene>
<dbReference type="EMBL" id="JAHRHJ020003813">
    <property type="protein sequence ID" value="KAH9289402.1"/>
    <property type="molecule type" value="Genomic_DNA"/>
</dbReference>
<accession>A0AA38C3Q2</accession>
<dbReference type="AlphaFoldDB" id="A0AA38C3Q2"/>
<evidence type="ECO:0000313" key="3">
    <source>
        <dbReference type="Proteomes" id="UP000824469"/>
    </source>
</evidence>
<protein>
    <submittedName>
        <fullName evidence="2">Uncharacterized protein</fullName>
    </submittedName>
</protein>
<feature type="non-terminal residue" evidence="2">
    <location>
        <position position="50"/>
    </location>
</feature>
<feature type="compositionally biased region" description="Basic and acidic residues" evidence="1">
    <location>
        <begin position="1"/>
        <end position="25"/>
    </location>
</feature>
<reference evidence="2 3" key="1">
    <citation type="journal article" date="2021" name="Nat. Plants">
        <title>The Taxus genome provides insights into paclitaxel biosynthesis.</title>
        <authorList>
            <person name="Xiong X."/>
            <person name="Gou J."/>
            <person name="Liao Q."/>
            <person name="Li Y."/>
            <person name="Zhou Q."/>
            <person name="Bi G."/>
            <person name="Li C."/>
            <person name="Du R."/>
            <person name="Wang X."/>
            <person name="Sun T."/>
            <person name="Guo L."/>
            <person name="Liang H."/>
            <person name="Lu P."/>
            <person name="Wu Y."/>
            <person name="Zhang Z."/>
            <person name="Ro D.K."/>
            <person name="Shang Y."/>
            <person name="Huang S."/>
            <person name="Yan J."/>
        </authorList>
    </citation>
    <scope>NUCLEOTIDE SEQUENCE [LARGE SCALE GENOMIC DNA]</scope>
    <source>
        <strain evidence="2">Ta-2019</strain>
    </source>
</reference>
<keyword evidence="3" id="KW-1185">Reference proteome</keyword>
<feature type="region of interest" description="Disordered" evidence="1">
    <location>
        <begin position="1"/>
        <end position="30"/>
    </location>
</feature>
<proteinExistence type="predicted"/>